<dbReference type="NCBIfam" id="TIGR02955">
    <property type="entry name" value="TMAO_TorT"/>
    <property type="match status" value="1"/>
</dbReference>
<reference evidence="5 6" key="1">
    <citation type="journal article" date="2012" name="Science">
        <title>Ecological populations of bacteria act as socially cohesive units of antibiotic production and resistance.</title>
        <authorList>
            <person name="Cordero O.X."/>
            <person name="Wildschutte H."/>
            <person name="Kirkup B."/>
            <person name="Proehl S."/>
            <person name="Ngo L."/>
            <person name="Hussain F."/>
            <person name="Le Roux F."/>
            <person name="Mincer T."/>
            <person name="Polz M.F."/>
        </authorList>
    </citation>
    <scope>NUCLEOTIDE SEQUENCE [LARGE SCALE GENOMIC DNA]</scope>
    <source>
        <strain evidence="5 6">ZF-129</strain>
    </source>
</reference>
<dbReference type="InterPro" id="IPR028082">
    <property type="entry name" value="Peripla_BP_I"/>
</dbReference>
<dbReference type="InterPro" id="IPR014301">
    <property type="entry name" value="TMAO_TorT"/>
</dbReference>
<name>A0A1E5BB32_9VIBR</name>
<dbReference type="EMBL" id="AJYQ02000127">
    <property type="protein sequence ID" value="OEE31307.1"/>
    <property type="molecule type" value="Genomic_DNA"/>
</dbReference>
<keyword evidence="3" id="KW-0732">Signal</keyword>
<proteinExistence type="inferred from homology"/>
<evidence type="ECO:0000256" key="3">
    <source>
        <dbReference type="ARBA" id="ARBA00022729"/>
    </source>
</evidence>
<dbReference type="SUPFAM" id="SSF53822">
    <property type="entry name" value="Periplasmic binding protein-like I"/>
    <property type="match status" value="1"/>
</dbReference>
<comment type="subcellular location">
    <subcellularLocation>
        <location evidence="1">Cell envelope</location>
    </subcellularLocation>
</comment>
<dbReference type="InterPro" id="IPR001761">
    <property type="entry name" value="Peripla_BP/Lac1_sug-bd_dom"/>
</dbReference>
<evidence type="ECO:0000313" key="5">
    <source>
        <dbReference type="EMBL" id="OEE31307.1"/>
    </source>
</evidence>
<feature type="domain" description="Periplasmic binding protein/LacI sugar binding" evidence="4">
    <location>
        <begin position="69"/>
        <end position="324"/>
    </location>
</feature>
<dbReference type="NCBIfam" id="NF008185">
    <property type="entry name" value="PRK10936.1"/>
    <property type="match status" value="1"/>
</dbReference>
<dbReference type="CDD" id="cd06306">
    <property type="entry name" value="PBP1_TorT-like"/>
    <property type="match status" value="1"/>
</dbReference>
<evidence type="ECO:0000259" key="4">
    <source>
        <dbReference type="Pfam" id="PF00532"/>
    </source>
</evidence>
<dbReference type="STRING" id="1187848.A1QO_13365"/>
<comment type="caution">
    <text evidence="5">The sequence shown here is derived from an EMBL/GenBank/DDBJ whole genome shotgun (WGS) entry which is preliminary data.</text>
</comment>
<sequence length="371" mass="41022">MYRRSMSTRSISTRSVSKTTGAVPSVSVTFLFLQRLSYALLSVVSVALTLFPTQLLAQITQTEENKPYKICAVYPHLKDSYWLSINYGMVEEAANLPINLKVLESGGYPNKDKQKQQLKDCVDWSADAIILGTVAPNLYRDDLFQLTGTTPIFAAVNHLELNDANLPLLKGTVGVDWYWMGHSTGHYLLGKHPTGSGKVNIALLPGPVSSGGTKPVIQGFIDAIEGSDIHIVETQWADNDKELQRNLVQELIENNDLDYLVGSAVAIEAAISEIRIMGKTDQIKLVSTYLSHGVYRGIVRGRVEFAPTDQMVMQGRLSVQQAYRFLSHKPYARNEAPAIQSITRSDFQADSILNSLSPSGYRPTFSVRPID</sequence>
<dbReference type="PANTHER" id="PTHR46847">
    <property type="entry name" value="D-ALLOSE-BINDING PERIPLASMIC PROTEIN-RELATED"/>
    <property type="match status" value="1"/>
</dbReference>
<dbReference type="Pfam" id="PF00532">
    <property type="entry name" value="Peripla_BP_1"/>
    <property type="match status" value="1"/>
</dbReference>
<dbReference type="Proteomes" id="UP000094741">
    <property type="component" value="Unassembled WGS sequence"/>
</dbReference>
<dbReference type="PANTHER" id="PTHR46847:SF1">
    <property type="entry name" value="D-ALLOSE-BINDING PERIPLASMIC PROTEIN-RELATED"/>
    <property type="match status" value="1"/>
</dbReference>
<evidence type="ECO:0000256" key="2">
    <source>
        <dbReference type="ARBA" id="ARBA00007639"/>
    </source>
</evidence>
<accession>A0A1E5BB32</accession>
<organism evidence="5 6">
    <name type="scientific">Vibrio genomosp. F10 str. ZF-129</name>
    <dbReference type="NCBI Taxonomy" id="1187848"/>
    <lineage>
        <taxon>Bacteria</taxon>
        <taxon>Pseudomonadati</taxon>
        <taxon>Pseudomonadota</taxon>
        <taxon>Gammaproteobacteria</taxon>
        <taxon>Vibrionales</taxon>
        <taxon>Vibrionaceae</taxon>
        <taxon>Vibrio</taxon>
    </lineage>
</organism>
<dbReference type="RefSeq" id="WP_017033695.1">
    <property type="nucleotide sequence ID" value="NZ_AJYQ02000127.1"/>
</dbReference>
<gene>
    <name evidence="5" type="ORF">A1QO_13365</name>
</gene>
<dbReference type="GO" id="GO:0030313">
    <property type="term" value="C:cell envelope"/>
    <property type="evidence" value="ECO:0007669"/>
    <property type="project" value="UniProtKB-SubCell"/>
</dbReference>
<comment type="similarity">
    <text evidence="2">Belongs to the bacterial solute-binding protein 2 family.</text>
</comment>
<dbReference type="eggNOG" id="COG1879">
    <property type="taxonomic scope" value="Bacteria"/>
</dbReference>
<evidence type="ECO:0000256" key="1">
    <source>
        <dbReference type="ARBA" id="ARBA00004196"/>
    </source>
</evidence>
<dbReference type="Gene3D" id="3.40.50.2300">
    <property type="match status" value="2"/>
</dbReference>
<evidence type="ECO:0000313" key="6">
    <source>
        <dbReference type="Proteomes" id="UP000094741"/>
    </source>
</evidence>
<dbReference type="AlphaFoldDB" id="A0A1E5BB32"/>
<dbReference type="OrthoDB" id="9773673at2"/>
<protein>
    <submittedName>
        <fullName evidence="5">TMAO reductase system periplasmic protein TorT</fullName>
    </submittedName>
</protein>